<dbReference type="Proteomes" id="UP001383192">
    <property type="component" value="Unassembled WGS sequence"/>
</dbReference>
<protein>
    <submittedName>
        <fullName evidence="3">Uncharacterized protein</fullName>
    </submittedName>
</protein>
<feature type="region of interest" description="Disordered" evidence="1">
    <location>
        <begin position="269"/>
        <end position="334"/>
    </location>
</feature>
<evidence type="ECO:0000313" key="3">
    <source>
        <dbReference type="EMBL" id="KAK7020127.1"/>
    </source>
</evidence>
<gene>
    <name evidence="3" type="ORF">VNI00_017888</name>
</gene>
<dbReference type="AlphaFoldDB" id="A0AAW0B3I2"/>
<dbReference type="EMBL" id="JAYKXP010000195">
    <property type="protein sequence ID" value="KAK7020127.1"/>
    <property type="molecule type" value="Genomic_DNA"/>
</dbReference>
<feature type="region of interest" description="Disordered" evidence="1">
    <location>
        <begin position="116"/>
        <end position="161"/>
    </location>
</feature>
<comment type="caution">
    <text evidence="3">The sequence shown here is derived from an EMBL/GenBank/DDBJ whole genome shotgun (WGS) entry which is preliminary data.</text>
</comment>
<keyword evidence="2" id="KW-1133">Transmembrane helix</keyword>
<accession>A0AAW0B3I2</accession>
<evidence type="ECO:0000256" key="1">
    <source>
        <dbReference type="SAM" id="MobiDB-lite"/>
    </source>
</evidence>
<feature type="transmembrane region" description="Helical" evidence="2">
    <location>
        <begin position="235"/>
        <end position="259"/>
    </location>
</feature>
<sequence>MVYKATYGFVGVNQVALKITDVNPKSQTLPPGSTTAELTITWETESDAETTEQIALFLHLDGEPLLQGTTGPVNVSQSPSKVAFTNVGAGKYVVYAIKNSTFRPIGVSPDIEIKAQDPLGSTPLPPVTDPRNDDPWQTSTTTTGTPPTIVTPTTTQTTSSMTAKMTDIEQADTEISTTGSSGTVTPANNTANDSAISSSTNDSFRGSNPSVAPSRNSLAPNGNSSDIQDRHRGRMAGLIVGTASGVVVLIIIVSCVITLRRRARRKELLSVQTASVSPFPDTASASDTAGRKQRQPVAQNHDQHAEKPHDASSLDVVDSRKSRKHYRNPEENFD</sequence>
<organism evidence="3 4">
    <name type="scientific">Paramarasmius palmivorus</name>
    <dbReference type="NCBI Taxonomy" id="297713"/>
    <lineage>
        <taxon>Eukaryota</taxon>
        <taxon>Fungi</taxon>
        <taxon>Dikarya</taxon>
        <taxon>Basidiomycota</taxon>
        <taxon>Agaricomycotina</taxon>
        <taxon>Agaricomycetes</taxon>
        <taxon>Agaricomycetidae</taxon>
        <taxon>Agaricales</taxon>
        <taxon>Marasmiineae</taxon>
        <taxon>Marasmiaceae</taxon>
        <taxon>Paramarasmius</taxon>
    </lineage>
</organism>
<evidence type="ECO:0000313" key="4">
    <source>
        <dbReference type="Proteomes" id="UP001383192"/>
    </source>
</evidence>
<reference evidence="3 4" key="1">
    <citation type="submission" date="2024-01" db="EMBL/GenBank/DDBJ databases">
        <title>A draft genome for a cacao thread blight-causing isolate of Paramarasmius palmivorus.</title>
        <authorList>
            <person name="Baruah I.K."/>
            <person name="Bukari Y."/>
            <person name="Amoako-Attah I."/>
            <person name="Meinhardt L.W."/>
            <person name="Bailey B.A."/>
            <person name="Cohen S.P."/>
        </authorList>
    </citation>
    <scope>NUCLEOTIDE SEQUENCE [LARGE SCALE GENOMIC DNA]</scope>
    <source>
        <strain evidence="3 4">GH-12</strain>
    </source>
</reference>
<keyword evidence="2" id="KW-0472">Membrane</keyword>
<feature type="compositionally biased region" description="Low complexity" evidence="1">
    <location>
        <begin position="138"/>
        <end position="161"/>
    </location>
</feature>
<name>A0AAW0B3I2_9AGAR</name>
<proteinExistence type="predicted"/>
<feature type="region of interest" description="Disordered" evidence="1">
    <location>
        <begin position="175"/>
        <end position="229"/>
    </location>
</feature>
<feature type="compositionally biased region" description="Polar residues" evidence="1">
    <location>
        <begin position="175"/>
        <end position="226"/>
    </location>
</feature>
<feature type="compositionally biased region" description="Basic and acidic residues" evidence="1">
    <location>
        <begin position="301"/>
        <end position="320"/>
    </location>
</feature>
<evidence type="ECO:0000256" key="2">
    <source>
        <dbReference type="SAM" id="Phobius"/>
    </source>
</evidence>
<keyword evidence="4" id="KW-1185">Reference proteome</keyword>
<keyword evidence="2" id="KW-0812">Transmembrane</keyword>